<comment type="caution">
    <text evidence="1">The sequence shown here is derived from an EMBL/GenBank/DDBJ whole genome shotgun (WGS) entry which is preliminary data.</text>
</comment>
<name>A0A7X2Z1C9_9BACL</name>
<organism evidence="1 2">
    <name type="scientific">Paenibacillus woosongensis</name>
    <dbReference type="NCBI Taxonomy" id="307580"/>
    <lineage>
        <taxon>Bacteria</taxon>
        <taxon>Bacillati</taxon>
        <taxon>Bacillota</taxon>
        <taxon>Bacilli</taxon>
        <taxon>Bacillales</taxon>
        <taxon>Paenibacillaceae</taxon>
        <taxon>Paenibacillus</taxon>
    </lineage>
</organism>
<gene>
    <name evidence="1" type="ORF">GNP95_12430</name>
</gene>
<dbReference type="Proteomes" id="UP000447876">
    <property type="component" value="Unassembled WGS sequence"/>
</dbReference>
<accession>A0A7X2Z1C9</accession>
<dbReference type="InterPro" id="IPR037012">
    <property type="entry name" value="NanQ/TabA/YiaL_sf"/>
</dbReference>
<dbReference type="Gene3D" id="2.60.120.370">
    <property type="entry name" value="YhcH/YjgK/YiaL"/>
    <property type="match status" value="1"/>
</dbReference>
<protein>
    <submittedName>
        <fullName evidence="1">DUF386 family protein</fullName>
    </submittedName>
</protein>
<dbReference type="NCBIfam" id="TIGR00022">
    <property type="entry name" value="YhcH/YjgK/YiaL family protein"/>
    <property type="match status" value="1"/>
</dbReference>
<dbReference type="AlphaFoldDB" id="A0A7X2Z1C9"/>
<dbReference type="PANTHER" id="PTHR34986">
    <property type="entry name" value="EVOLVED BETA-GALACTOSIDASE SUBUNIT BETA"/>
    <property type="match status" value="1"/>
</dbReference>
<sequence>MILGSLATWKDDHKFEHKAIIEAIEAIQGIVSDPPSPGRVEIRGDEMYASVMELEAKPFAEQVAEKHEAYIDVHYLIEGEEIIGWSPAEGGEQPVQSYDEEGDYALYQPSDKEVKLAMKPGMFAVFFPHDIHRPGMAEQPAAIRKLVVKIHVNMFKS</sequence>
<reference evidence="1 2" key="1">
    <citation type="submission" date="2019-11" db="EMBL/GenBank/DDBJ databases">
        <title>Draft genome sequences of five Paenibacillus species of dairy origin.</title>
        <authorList>
            <person name="Olajide A.M."/>
            <person name="Chen S."/>
            <person name="Lapointe G."/>
        </authorList>
    </citation>
    <scope>NUCLEOTIDE SEQUENCE [LARGE SCALE GENOMIC DNA]</scope>
    <source>
        <strain evidence="1 2">12CR55</strain>
    </source>
</reference>
<dbReference type="SUPFAM" id="SSF51197">
    <property type="entry name" value="Clavaminate synthase-like"/>
    <property type="match status" value="1"/>
</dbReference>
<dbReference type="RefSeq" id="WP_155611186.1">
    <property type="nucleotide sequence ID" value="NZ_WNZW01000003.1"/>
</dbReference>
<dbReference type="PANTHER" id="PTHR34986:SF1">
    <property type="entry name" value="PROTEIN YIAL"/>
    <property type="match status" value="1"/>
</dbReference>
<evidence type="ECO:0000313" key="2">
    <source>
        <dbReference type="Proteomes" id="UP000447876"/>
    </source>
</evidence>
<proteinExistence type="predicted"/>
<dbReference type="EMBL" id="WNZW01000003">
    <property type="protein sequence ID" value="MUG45797.1"/>
    <property type="molecule type" value="Genomic_DNA"/>
</dbReference>
<dbReference type="GO" id="GO:0005829">
    <property type="term" value="C:cytosol"/>
    <property type="evidence" value="ECO:0007669"/>
    <property type="project" value="TreeGrafter"/>
</dbReference>
<evidence type="ECO:0000313" key="1">
    <source>
        <dbReference type="EMBL" id="MUG45797.1"/>
    </source>
</evidence>
<dbReference type="OrthoDB" id="9792756at2"/>
<dbReference type="Pfam" id="PF04074">
    <property type="entry name" value="DUF386"/>
    <property type="match status" value="1"/>
</dbReference>
<dbReference type="InterPro" id="IPR004375">
    <property type="entry name" value="NanQ/TabA/YiaL"/>
</dbReference>